<evidence type="ECO:0000256" key="8">
    <source>
        <dbReference type="ARBA" id="ARBA00022777"/>
    </source>
</evidence>
<evidence type="ECO:0000256" key="10">
    <source>
        <dbReference type="SAM" id="Phobius"/>
    </source>
</evidence>
<feature type="domain" description="HAMP" evidence="12">
    <location>
        <begin position="301"/>
        <end position="353"/>
    </location>
</feature>
<evidence type="ECO:0000313" key="14">
    <source>
        <dbReference type="Proteomes" id="UP001203284"/>
    </source>
</evidence>
<feature type="transmembrane region" description="Helical" evidence="10">
    <location>
        <begin position="280"/>
        <end position="299"/>
    </location>
</feature>
<evidence type="ECO:0000259" key="11">
    <source>
        <dbReference type="PROSITE" id="PS50109"/>
    </source>
</evidence>
<dbReference type="PROSITE" id="PS50885">
    <property type="entry name" value="HAMP"/>
    <property type="match status" value="1"/>
</dbReference>
<dbReference type="PANTHER" id="PTHR44936">
    <property type="entry name" value="SENSOR PROTEIN CREC"/>
    <property type="match status" value="1"/>
</dbReference>
<dbReference type="PANTHER" id="PTHR44936:SF10">
    <property type="entry name" value="SENSOR PROTEIN RSTB"/>
    <property type="match status" value="1"/>
</dbReference>
<dbReference type="SMART" id="SM00387">
    <property type="entry name" value="HATPase_c"/>
    <property type="match status" value="1"/>
</dbReference>
<name>A0ABT0D9V9_9HYPH</name>
<dbReference type="GO" id="GO:0005524">
    <property type="term" value="F:ATP binding"/>
    <property type="evidence" value="ECO:0007669"/>
    <property type="project" value="UniProtKB-KW"/>
</dbReference>
<dbReference type="EMBL" id="JALKCH010000004">
    <property type="protein sequence ID" value="MCK0196733.1"/>
    <property type="molecule type" value="Genomic_DNA"/>
</dbReference>
<dbReference type="InterPro" id="IPR003661">
    <property type="entry name" value="HisK_dim/P_dom"/>
</dbReference>
<keyword evidence="10" id="KW-0812">Transmembrane</keyword>
<keyword evidence="7" id="KW-0547">Nucleotide-binding</keyword>
<keyword evidence="8" id="KW-0418">Kinase</keyword>
<comment type="caution">
    <text evidence="13">The sequence shown here is derived from an EMBL/GenBank/DDBJ whole genome shotgun (WGS) entry which is preliminary data.</text>
</comment>
<dbReference type="RefSeq" id="WP_247028098.1">
    <property type="nucleotide sequence ID" value="NZ_JALKCH010000004.1"/>
</dbReference>
<keyword evidence="4" id="KW-1003">Cell membrane</keyword>
<dbReference type="Pfam" id="PF00512">
    <property type="entry name" value="HisKA"/>
    <property type="match status" value="1"/>
</dbReference>
<dbReference type="EC" id="2.7.13.3" evidence="3"/>
<evidence type="ECO:0000256" key="5">
    <source>
        <dbReference type="ARBA" id="ARBA00022553"/>
    </source>
</evidence>
<comment type="subcellular location">
    <subcellularLocation>
        <location evidence="2">Cell membrane</location>
        <topology evidence="2">Multi-pass membrane protein</topology>
    </subcellularLocation>
</comment>
<keyword evidence="10" id="KW-1133">Transmembrane helix</keyword>
<keyword evidence="9 13" id="KW-0067">ATP-binding</keyword>
<dbReference type="InterPro" id="IPR004358">
    <property type="entry name" value="Sig_transdc_His_kin-like_C"/>
</dbReference>
<dbReference type="Proteomes" id="UP001203284">
    <property type="component" value="Unassembled WGS sequence"/>
</dbReference>
<dbReference type="InterPro" id="IPR050980">
    <property type="entry name" value="2C_sensor_his_kinase"/>
</dbReference>
<dbReference type="PRINTS" id="PR00344">
    <property type="entry name" value="BCTRLSENSOR"/>
</dbReference>
<dbReference type="CDD" id="cd06225">
    <property type="entry name" value="HAMP"/>
    <property type="match status" value="1"/>
</dbReference>
<dbReference type="SUPFAM" id="SSF55874">
    <property type="entry name" value="ATPase domain of HSP90 chaperone/DNA topoisomerase II/histidine kinase"/>
    <property type="match status" value="1"/>
</dbReference>
<dbReference type="SMART" id="SM00388">
    <property type="entry name" value="HisKA"/>
    <property type="match status" value="1"/>
</dbReference>
<evidence type="ECO:0000256" key="6">
    <source>
        <dbReference type="ARBA" id="ARBA00022679"/>
    </source>
</evidence>
<keyword evidence="10" id="KW-0472">Membrane</keyword>
<dbReference type="InterPro" id="IPR036097">
    <property type="entry name" value="HisK_dim/P_sf"/>
</dbReference>
<keyword evidence="14" id="KW-1185">Reference proteome</keyword>
<dbReference type="PROSITE" id="PS50109">
    <property type="entry name" value="HIS_KIN"/>
    <property type="match status" value="1"/>
</dbReference>
<dbReference type="Gene3D" id="1.10.287.130">
    <property type="match status" value="1"/>
</dbReference>
<reference evidence="13 14" key="1">
    <citation type="submission" date="2022-04" db="EMBL/GenBank/DDBJ databases">
        <authorList>
            <person name="Grouzdev D.S."/>
            <person name="Pantiukh K.S."/>
            <person name="Krutkina M.S."/>
        </authorList>
    </citation>
    <scope>NUCLEOTIDE SEQUENCE [LARGE SCALE GENOMIC DNA]</scope>
    <source>
        <strain evidence="13 14">6x-1</strain>
    </source>
</reference>
<proteinExistence type="predicted"/>
<evidence type="ECO:0000256" key="4">
    <source>
        <dbReference type="ARBA" id="ARBA00022475"/>
    </source>
</evidence>
<accession>A0ABT0D9V9</accession>
<comment type="catalytic activity">
    <reaction evidence="1">
        <text>ATP + protein L-histidine = ADP + protein N-phospho-L-histidine.</text>
        <dbReference type="EC" id="2.7.13.3"/>
    </reaction>
</comment>
<protein>
    <recommendedName>
        <fullName evidence="3">histidine kinase</fullName>
        <ecNumber evidence="3">2.7.13.3</ecNumber>
    </recommendedName>
</protein>
<dbReference type="Gene3D" id="6.10.340.10">
    <property type="match status" value="1"/>
</dbReference>
<evidence type="ECO:0000256" key="3">
    <source>
        <dbReference type="ARBA" id="ARBA00012438"/>
    </source>
</evidence>
<sequence length="601" mass="65627">MNGAPSLPSWSLPMRSIRWKLIATLCAVSVLPMLVATYMATQVVATTFHNEVEDWLYQISRFFIANVRDEREETGHFAQSLIEQGLLTPLVSSASEALPSGINDMADALGYDLLVILDDQGKMVFSSKPIEHLQKIQFADGLYVYLYTAQGRDVLLVAGERSFEVNGRQYRVLLGTWIDDGFINSMNAMQSLEIRVYYKIGDSFERLYSSQTGTAQAPPLDRAMAERLAAADPSAPFISGHRYGAGIQIFTPLRSGDQLVGVVYCALQGGGTGWITRSNLFLGIFLVGMFISVVAGLMLSSVLTRPLIRLAQGVNAIATGDFSQRVEVRGGDELGQLATAFNSMARQLEAFRKMEAKLRRRERMTTLGEVAAGLAHEVRNPLGIIKTSAELLQGSSSLSPVELRRLGYVVDEVRRIDRLIRDFLSFATPPLRTSAIRPGELVARVLGFCQGELERRNVTVEIVDEAPDALVNGDLDQLVQACLNLVLNAAEAMERAPDSPHEPGQPPRLVIRIAQEDGEVHIVVSDNGPGIRPDLLGRIFDPFVTTKATGTGLGLAKVFAVAESHGGWIEARNEPSGGASFDLVLPLLSESLDDVAHHPDR</sequence>
<dbReference type="Pfam" id="PF02518">
    <property type="entry name" value="HATPase_c"/>
    <property type="match status" value="1"/>
</dbReference>
<organism evidence="13 14">
    <name type="scientific">Ancylobacter crimeensis</name>
    <dbReference type="NCBI Taxonomy" id="2579147"/>
    <lineage>
        <taxon>Bacteria</taxon>
        <taxon>Pseudomonadati</taxon>
        <taxon>Pseudomonadota</taxon>
        <taxon>Alphaproteobacteria</taxon>
        <taxon>Hyphomicrobiales</taxon>
        <taxon>Xanthobacteraceae</taxon>
        <taxon>Ancylobacter</taxon>
    </lineage>
</organism>
<dbReference type="Pfam" id="PF00672">
    <property type="entry name" value="HAMP"/>
    <property type="match status" value="1"/>
</dbReference>
<dbReference type="InterPro" id="IPR003660">
    <property type="entry name" value="HAMP_dom"/>
</dbReference>
<evidence type="ECO:0000313" key="13">
    <source>
        <dbReference type="EMBL" id="MCK0196733.1"/>
    </source>
</evidence>
<evidence type="ECO:0000256" key="9">
    <source>
        <dbReference type="ARBA" id="ARBA00022840"/>
    </source>
</evidence>
<gene>
    <name evidence="13" type="ORF">MWN34_07375</name>
</gene>
<feature type="transmembrane region" description="Helical" evidence="10">
    <location>
        <begin position="21"/>
        <end position="40"/>
    </location>
</feature>
<keyword evidence="6" id="KW-0808">Transferase</keyword>
<dbReference type="SMART" id="SM00304">
    <property type="entry name" value="HAMP"/>
    <property type="match status" value="1"/>
</dbReference>
<dbReference type="SUPFAM" id="SSF47384">
    <property type="entry name" value="Homodimeric domain of signal transducing histidine kinase"/>
    <property type="match status" value="1"/>
</dbReference>
<evidence type="ECO:0000256" key="7">
    <source>
        <dbReference type="ARBA" id="ARBA00022741"/>
    </source>
</evidence>
<evidence type="ECO:0000256" key="2">
    <source>
        <dbReference type="ARBA" id="ARBA00004651"/>
    </source>
</evidence>
<dbReference type="InterPro" id="IPR005467">
    <property type="entry name" value="His_kinase_dom"/>
</dbReference>
<dbReference type="InterPro" id="IPR036890">
    <property type="entry name" value="HATPase_C_sf"/>
</dbReference>
<dbReference type="Gene3D" id="3.30.565.10">
    <property type="entry name" value="Histidine kinase-like ATPase, C-terminal domain"/>
    <property type="match status" value="1"/>
</dbReference>
<feature type="domain" description="Histidine kinase" evidence="11">
    <location>
        <begin position="373"/>
        <end position="589"/>
    </location>
</feature>
<dbReference type="SUPFAM" id="SSF158472">
    <property type="entry name" value="HAMP domain-like"/>
    <property type="match status" value="1"/>
</dbReference>
<evidence type="ECO:0000256" key="1">
    <source>
        <dbReference type="ARBA" id="ARBA00000085"/>
    </source>
</evidence>
<dbReference type="CDD" id="cd00082">
    <property type="entry name" value="HisKA"/>
    <property type="match status" value="1"/>
</dbReference>
<dbReference type="InterPro" id="IPR003594">
    <property type="entry name" value="HATPase_dom"/>
</dbReference>
<keyword evidence="5" id="KW-0597">Phosphoprotein</keyword>
<evidence type="ECO:0000259" key="12">
    <source>
        <dbReference type="PROSITE" id="PS50885"/>
    </source>
</evidence>